<dbReference type="FunFam" id="3.40.30.10:FF:000035">
    <property type="entry name" value="hematopoietic prostaglandin D synthase"/>
    <property type="match status" value="1"/>
</dbReference>
<dbReference type="GO" id="GO:0004364">
    <property type="term" value="F:glutathione transferase activity"/>
    <property type="evidence" value="ECO:0007669"/>
    <property type="project" value="UniProtKB-EC"/>
</dbReference>
<evidence type="ECO:0000259" key="5">
    <source>
        <dbReference type="PROSITE" id="PS50404"/>
    </source>
</evidence>
<evidence type="ECO:0000313" key="7">
    <source>
        <dbReference type="EMBL" id="JAS09735.1"/>
    </source>
</evidence>
<dbReference type="AlphaFoldDB" id="A0A1B6C8Z8"/>
<feature type="domain" description="GST N-terminal" evidence="5">
    <location>
        <begin position="3"/>
        <end position="80"/>
    </location>
</feature>
<organism evidence="7">
    <name type="scientific">Clastoptera arizonana</name>
    <name type="common">Arizona spittle bug</name>
    <dbReference type="NCBI Taxonomy" id="38151"/>
    <lineage>
        <taxon>Eukaryota</taxon>
        <taxon>Metazoa</taxon>
        <taxon>Ecdysozoa</taxon>
        <taxon>Arthropoda</taxon>
        <taxon>Hexapoda</taxon>
        <taxon>Insecta</taxon>
        <taxon>Pterygota</taxon>
        <taxon>Neoptera</taxon>
        <taxon>Paraneoptera</taxon>
        <taxon>Hemiptera</taxon>
        <taxon>Auchenorrhyncha</taxon>
        <taxon>Cercopoidea</taxon>
        <taxon>Clastopteridae</taxon>
        <taxon>Clastoptera</taxon>
    </lineage>
</organism>
<keyword evidence="2" id="KW-0808">Transferase</keyword>
<evidence type="ECO:0000259" key="6">
    <source>
        <dbReference type="PROSITE" id="PS50405"/>
    </source>
</evidence>
<dbReference type="SUPFAM" id="SSF52833">
    <property type="entry name" value="Thioredoxin-like"/>
    <property type="match status" value="1"/>
</dbReference>
<dbReference type="PROSITE" id="PS50405">
    <property type="entry name" value="GST_CTER"/>
    <property type="match status" value="1"/>
</dbReference>
<dbReference type="SFLD" id="SFLDS00019">
    <property type="entry name" value="Glutathione_Transferase_(cytos"/>
    <property type="match status" value="1"/>
</dbReference>
<dbReference type="InterPro" id="IPR004045">
    <property type="entry name" value="Glutathione_S-Trfase_N"/>
</dbReference>
<comment type="catalytic activity">
    <reaction evidence="4">
        <text>RX + glutathione = an S-substituted glutathione + a halide anion + H(+)</text>
        <dbReference type="Rhea" id="RHEA:16437"/>
        <dbReference type="ChEBI" id="CHEBI:15378"/>
        <dbReference type="ChEBI" id="CHEBI:16042"/>
        <dbReference type="ChEBI" id="CHEBI:17792"/>
        <dbReference type="ChEBI" id="CHEBI:57925"/>
        <dbReference type="ChEBI" id="CHEBI:90779"/>
        <dbReference type="EC" id="2.5.1.18"/>
    </reaction>
</comment>
<dbReference type="InterPro" id="IPR050213">
    <property type="entry name" value="GST_superfamily"/>
</dbReference>
<dbReference type="Gene3D" id="1.20.1050.10">
    <property type="match status" value="1"/>
</dbReference>
<dbReference type="EC" id="2.5.1.18" evidence="1"/>
<dbReference type="GO" id="GO:0006749">
    <property type="term" value="P:glutathione metabolic process"/>
    <property type="evidence" value="ECO:0007669"/>
    <property type="project" value="TreeGrafter"/>
</dbReference>
<evidence type="ECO:0000256" key="2">
    <source>
        <dbReference type="ARBA" id="ARBA00022679"/>
    </source>
</evidence>
<protein>
    <recommendedName>
        <fullName evidence="1">glutathione transferase</fullName>
        <ecNumber evidence="1">2.5.1.18</ecNumber>
    </recommendedName>
</protein>
<comment type="similarity">
    <text evidence="3">Belongs to the GST superfamily. Sigma family.</text>
</comment>
<dbReference type="FunFam" id="1.20.1050.10:FF:000030">
    <property type="entry name" value="Glutathione S-transferase S1"/>
    <property type="match status" value="1"/>
</dbReference>
<dbReference type="PANTHER" id="PTHR11571:SF224">
    <property type="entry name" value="HEMATOPOIETIC PROSTAGLANDIN D SYNTHASE"/>
    <property type="match status" value="1"/>
</dbReference>
<evidence type="ECO:0000256" key="1">
    <source>
        <dbReference type="ARBA" id="ARBA00012452"/>
    </source>
</evidence>
<sequence length="206" mass="23755">MPGKYKLTYFDGRGLAEPIRYLLMFSGEDFEDNRLSMEEWPKYKSSTPFGKLPTLEIDGNVFTQSGAIYRYLGKKGNLAGNNDLENLHIDIIADVMVDLRTALVQAVWESDEQKKKEKTETFIKETLPFYMQKLEEVAKNNNGYLANKKLSWADFMFASLAENISFSFTSIVNFIEDYPTLKALKEKILSDPKIKPYIEKRKSTPF</sequence>
<dbReference type="PROSITE" id="PS50404">
    <property type="entry name" value="GST_NTER"/>
    <property type="match status" value="1"/>
</dbReference>
<dbReference type="InterPro" id="IPR004046">
    <property type="entry name" value="GST_C"/>
</dbReference>
<dbReference type="SUPFAM" id="SSF47616">
    <property type="entry name" value="GST C-terminal domain-like"/>
    <property type="match status" value="1"/>
</dbReference>
<evidence type="ECO:0000313" key="8">
    <source>
        <dbReference type="EMBL" id="JAS10053.1"/>
    </source>
</evidence>
<feature type="domain" description="GST C-terminal" evidence="6">
    <location>
        <begin position="82"/>
        <end position="206"/>
    </location>
</feature>
<dbReference type="Pfam" id="PF14497">
    <property type="entry name" value="GST_C_3"/>
    <property type="match status" value="1"/>
</dbReference>
<dbReference type="CDD" id="cd03039">
    <property type="entry name" value="GST_N_Sigma_like"/>
    <property type="match status" value="1"/>
</dbReference>
<dbReference type="InterPro" id="IPR010987">
    <property type="entry name" value="Glutathione-S-Trfase_C-like"/>
</dbReference>
<dbReference type="Pfam" id="PF02798">
    <property type="entry name" value="GST_N"/>
    <property type="match status" value="1"/>
</dbReference>
<dbReference type="InterPro" id="IPR036249">
    <property type="entry name" value="Thioredoxin-like_sf"/>
</dbReference>
<reference evidence="7" key="1">
    <citation type="submission" date="2015-12" db="EMBL/GenBank/DDBJ databases">
        <title>De novo transcriptome assembly of four potential Pierce s Disease insect vectors from Arizona vineyards.</title>
        <authorList>
            <person name="Tassone E.E."/>
        </authorList>
    </citation>
    <scope>NUCLEOTIDE SEQUENCE</scope>
</reference>
<dbReference type="InterPro" id="IPR040079">
    <property type="entry name" value="Glutathione_S-Trfase"/>
</dbReference>
<dbReference type="PANTHER" id="PTHR11571">
    <property type="entry name" value="GLUTATHIONE S-TRANSFERASE"/>
    <property type="match status" value="1"/>
</dbReference>
<dbReference type="GO" id="GO:0004602">
    <property type="term" value="F:glutathione peroxidase activity"/>
    <property type="evidence" value="ECO:0007669"/>
    <property type="project" value="UniProtKB-ARBA"/>
</dbReference>
<dbReference type="EMBL" id="GEDC01027245">
    <property type="protein sequence ID" value="JAS10053.1"/>
    <property type="molecule type" value="Transcribed_RNA"/>
</dbReference>
<dbReference type="SFLD" id="SFLDG00363">
    <property type="entry name" value="AMPS_(cytGST):_Alpha-__Mu-__Pi"/>
    <property type="match status" value="1"/>
</dbReference>
<dbReference type="EMBL" id="GEDC01027563">
    <property type="protein sequence ID" value="JAS09735.1"/>
    <property type="molecule type" value="Transcribed_RNA"/>
</dbReference>
<name>A0A1B6C8Z8_9HEMI</name>
<gene>
    <name evidence="8" type="ORF">g.22357</name>
    <name evidence="7" type="ORF">g.22360</name>
</gene>
<accession>A0A1B6C8Z8</accession>
<evidence type="ECO:0000256" key="3">
    <source>
        <dbReference type="ARBA" id="ARBA00038317"/>
    </source>
</evidence>
<evidence type="ECO:0000256" key="4">
    <source>
        <dbReference type="ARBA" id="ARBA00047960"/>
    </source>
</evidence>
<dbReference type="Gene3D" id="3.40.30.10">
    <property type="entry name" value="Glutaredoxin"/>
    <property type="match status" value="1"/>
</dbReference>
<dbReference type="InterPro" id="IPR036282">
    <property type="entry name" value="Glutathione-S-Trfase_C_sf"/>
</dbReference>
<proteinExistence type="inferred from homology"/>
<dbReference type="SFLD" id="SFLDG01205">
    <property type="entry name" value="AMPS.1"/>
    <property type="match status" value="1"/>
</dbReference>
<dbReference type="CDD" id="cd03192">
    <property type="entry name" value="GST_C_Sigma_like"/>
    <property type="match status" value="1"/>
</dbReference>